<evidence type="ECO:0000313" key="14">
    <source>
        <dbReference type="EMBL" id="MBK1696946.1"/>
    </source>
</evidence>
<comment type="caution">
    <text evidence="14">The sequence shown here is derived from an EMBL/GenBank/DDBJ whole genome shotgun (WGS) entry which is preliminary data.</text>
</comment>
<evidence type="ECO:0000256" key="1">
    <source>
        <dbReference type="ARBA" id="ARBA00004496"/>
    </source>
</evidence>
<evidence type="ECO:0000256" key="8">
    <source>
        <dbReference type="ARBA" id="ARBA00072274"/>
    </source>
</evidence>
<keyword evidence="15" id="KW-1185">Reference proteome</keyword>
<proteinExistence type="inferred from homology"/>
<evidence type="ECO:0000256" key="6">
    <source>
        <dbReference type="ARBA" id="ARBA00023186"/>
    </source>
</evidence>
<evidence type="ECO:0000256" key="10">
    <source>
        <dbReference type="HAMAP-Rule" id="MF_01151"/>
    </source>
</evidence>
<evidence type="ECO:0000256" key="12">
    <source>
        <dbReference type="RuleBase" id="RU004478"/>
    </source>
</evidence>
<accession>A0A934QH65</accession>
<gene>
    <name evidence="10 14" type="primary">grpE</name>
    <name evidence="14" type="ORF">CKO21_06770</name>
</gene>
<name>A0A934QH65_9PROT</name>
<dbReference type="SUPFAM" id="SSF58014">
    <property type="entry name" value="Coiled-coil domain of nucleotide exchange factor GrpE"/>
    <property type="match status" value="1"/>
</dbReference>
<reference evidence="14" key="1">
    <citation type="submission" date="2017-08" db="EMBL/GenBank/DDBJ databases">
        <authorList>
            <person name="Imhoff J.F."/>
            <person name="Rahn T."/>
            <person name="Kuenzel S."/>
            <person name="Neulinger S.C."/>
        </authorList>
    </citation>
    <scope>NUCLEOTIDE SEQUENCE</scope>
    <source>
        <strain evidence="14">DSM 9154</strain>
    </source>
</reference>
<dbReference type="Proteomes" id="UP000778970">
    <property type="component" value="Unassembled WGS sequence"/>
</dbReference>
<comment type="similarity">
    <text evidence="2 10 12">Belongs to the GrpE family.</text>
</comment>
<dbReference type="InterPro" id="IPR009012">
    <property type="entry name" value="GrpE_head"/>
</dbReference>
<dbReference type="InterPro" id="IPR013805">
    <property type="entry name" value="GrpE_CC"/>
</dbReference>
<dbReference type="PANTHER" id="PTHR21237:SF23">
    <property type="entry name" value="GRPE PROTEIN HOMOLOG, MITOCHONDRIAL"/>
    <property type="match status" value="1"/>
</dbReference>
<comment type="function">
    <text evidence="7 10 11">Participates actively in the response to hyperosmotic and heat shock by preventing the aggregation of stress-denatured proteins, in association with DnaK and GrpE. It is the nucleotide exchange factor for DnaK and may function as a thermosensor. Unfolded proteins bind initially to DnaJ; upon interaction with the DnaJ-bound protein, DnaK hydrolyzes its bound ATP, resulting in the formation of a stable complex. GrpE releases ADP from DnaK; ATP binding to DnaK triggers the release of the substrate protein, thus completing the reaction cycle. Several rounds of ATP-dependent interactions between DnaJ, DnaK and GrpE are required for fully efficient folding.</text>
</comment>
<dbReference type="EMBL" id="NRRE01000020">
    <property type="protein sequence ID" value="MBK1696946.1"/>
    <property type="molecule type" value="Genomic_DNA"/>
</dbReference>
<comment type="subcellular location">
    <subcellularLocation>
        <location evidence="1 10">Cytoplasm</location>
    </subcellularLocation>
</comment>
<dbReference type="PANTHER" id="PTHR21237">
    <property type="entry name" value="GRPE PROTEIN"/>
    <property type="match status" value="1"/>
</dbReference>
<dbReference type="GO" id="GO:0006457">
    <property type="term" value="P:protein folding"/>
    <property type="evidence" value="ECO:0007669"/>
    <property type="project" value="InterPro"/>
</dbReference>
<dbReference type="GO" id="GO:0005737">
    <property type="term" value="C:cytoplasm"/>
    <property type="evidence" value="ECO:0007669"/>
    <property type="project" value="UniProtKB-SubCell"/>
</dbReference>
<dbReference type="PROSITE" id="PS01071">
    <property type="entry name" value="GRPE"/>
    <property type="match status" value="1"/>
</dbReference>
<dbReference type="PRINTS" id="PR00773">
    <property type="entry name" value="GRPEPROTEIN"/>
</dbReference>
<dbReference type="HAMAP" id="MF_01151">
    <property type="entry name" value="GrpE"/>
    <property type="match status" value="1"/>
</dbReference>
<protein>
    <recommendedName>
        <fullName evidence="8 10">Protein GrpE</fullName>
    </recommendedName>
    <alternativeName>
        <fullName evidence="9 10">HSP-70 cofactor</fullName>
    </alternativeName>
</protein>
<dbReference type="CDD" id="cd00446">
    <property type="entry name" value="GrpE"/>
    <property type="match status" value="1"/>
</dbReference>
<evidence type="ECO:0000256" key="5">
    <source>
        <dbReference type="ARBA" id="ARBA00023016"/>
    </source>
</evidence>
<dbReference type="RefSeq" id="WP_081728382.1">
    <property type="nucleotide sequence ID" value="NZ_NRRE01000020.1"/>
</dbReference>
<organism evidence="14 15">
    <name type="scientific">Rhodovibrio salinarum</name>
    <dbReference type="NCBI Taxonomy" id="1087"/>
    <lineage>
        <taxon>Bacteria</taxon>
        <taxon>Pseudomonadati</taxon>
        <taxon>Pseudomonadota</taxon>
        <taxon>Alphaproteobacteria</taxon>
        <taxon>Rhodospirillales</taxon>
        <taxon>Rhodovibrionaceae</taxon>
        <taxon>Rhodovibrio</taxon>
    </lineage>
</organism>
<dbReference type="GO" id="GO:0000774">
    <property type="term" value="F:adenyl-nucleotide exchange factor activity"/>
    <property type="evidence" value="ECO:0007669"/>
    <property type="project" value="InterPro"/>
</dbReference>
<dbReference type="SUPFAM" id="SSF51064">
    <property type="entry name" value="Head domain of nucleotide exchange factor GrpE"/>
    <property type="match status" value="1"/>
</dbReference>
<evidence type="ECO:0000256" key="9">
    <source>
        <dbReference type="ARBA" id="ARBA00076414"/>
    </source>
</evidence>
<evidence type="ECO:0000256" key="4">
    <source>
        <dbReference type="ARBA" id="ARBA00022490"/>
    </source>
</evidence>
<comment type="subunit">
    <text evidence="3 10">Homodimer.</text>
</comment>
<dbReference type="FunFam" id="2.30.22.10:FF:000001">
    <property type="entry name" value="Protein GrpE"/>
    <property type="match status" value="1"/>
</dbReference>
<feature type="compositionally biased region" description="Low complexity" evidence="13">
    <location>
        <begin position="41"/>
        <end position="53"/>
    </location>
</feature>
<sequence>MTANNNRANDEHQDQNAQSANAQGQDQDAGQGGQDPEQAKSEANAKAAAQEAARLAEEAARNANAQGEGDPEAEAPEDPQAALQAEIDDLKNRLQRAMAETENVRRRADRERQEAMKYAAAPLARDLLGVADNLRRALESVPQDKAEQDETLKNLLSGVQMTEKELADAFAKHSIQKLAPAAGEKFDPHYHEAMYEVPTDDHKPGSVVHVVQEGYVLNDRLLRPARVGVAKSAGGGQGGGSGANGQGDNIDTKA</sequence>
<dbReference type="Gene3D" id="2.30.22.10">
    <property type="entry name" value="Head domain of nucleotide exchange factor GrpE"/>
    <property type="match status" value="1"/>
</dbReference>
<feature type="compositionally biased region" description="Low complexity" evidence="13">
    <location>
        <begin position="15"/>
        <end position="29"/>
    </location>
</feature>
<keyword evidence="5 10" id="KW-0346">Stress response</keyword>
<dbReference type="AlphaFoldDB" id="A0A934QH65"/>
<feature type="compositionally biased region" description="Gly residues" evidence="13">
    <location>
        <begin position="233"/>
        <end position="245"/>
    </location>
</feature>
<feature type="region of interest" description="Disordered" evidence="13">
    <location>
        <begin position="1"/>
        <end position="82"/>
    </location>
</feature>
<evidence type="ECO:0000256" key="7">
    <source>
        <dbReference type="ARBA" id="ARBA00053401"/>
    </source>
</evidence>
<evidence type="ECO:0000256" key="11">
    <source>
        <dbReference type="RuleBase" id="RU000639"/>
    </source>
</evidence>
<keyword evidence="6 10" id="KW-0143">Chaperone</keyword>
<evidence type="ECO:0000256" key="2">
    <source>
        <dbReference type="ARBA" id="ARBA00009054"/>
    </source>
</evidence>
<evidence type="ECO:0000256" key="3">
    <source>
        <dbReference type="ARBA" id="ARBA00011738"/>
    </source>
</evidence>
<keyword evidence="4 10" id="KW-0963">Cytoplasm</keyword>
<dbReference type="InterPro" id="IPR000740">
    <property type="entry name" value="GrpE"/>
</dbReference>
<dbReference type="GO" id="GO:0042803">
    <property type="term" value="F:protein homodimerization activity"/>
    <property type="evidence" value="ECO:0007669"/>
    <property type="project" value="InterPro"/>
</dbReference>
<dbReference type="Pfam" id="PF01025">
    <property type="entry name" value="GrpE"/>
    <property type="match status" value="1"/>
</dbReference>
<dbReference type="GO" id="GO:0051087">
    <property type="term" value="F:protein-folding chaperone binding"/>
    <property type="evidence" value="ECO:0007669"/>
    <property type="project" value="InterPro"/>
</dbReference>
<evidence type="ECO:0000256" key="13">
    <source>
        <dbReference type="SAM" id="MobiDB-lite"/>
    </source>
</evidence>
<reference evidence="14" key="2">
    <citation type="journal article" date="2020" name="Microorganisms">
        <title>Osmotic Adaptation and Compatible Solute Biosynthesis of Phototrophic Bacteria as Revealed from Genome Analyses.</title>
        <authorList>
            <person name="Imhoff J.F."/>
            <person name="Rahn T."/>
            <person name="Kunzel S."/>
            <person name="Keller A."/>
            <person name="Neulinger S.C."/>
        </authorList>
    </citation>
    <scope>NUCLEOTIDE SEQUENCE</scope>
    <source>
        <strain evidence="14">DSM 9154</strain>
    </source>
</reference>
<feature type="region of interest" description="Disordered" evidence="13">
    <location>
        <begin position="229"/>
        <end position="254"/>
    </location>
</feature>
<evidence type="ECO:0000313" key="15">
    <source>
        <dbReference type="Proteomes" id="UP000778970"/>
    </source>
</evidence>
<dbReference type="GO" id="GO:0051082">
    <property type="term" value="F:unfolded protein binding"/>
    <property type="evidence" value="ECO:0007669"/>
    <property type="project" value="TreeGrafter"/>
</dbReference>
<dbReference type="Gene3D" id="3.90.20.20">
    <property type="match status" value="1"/>
</dbReference>